<dbReference type="GO" id="GO:0004521">
    <property type="term" value="F:RNA endonuclease activity"/>
    <property type="evidence" value="ECO:0007669"/>
    <property type="project" value="UniProtKB-UniRule"/>
</dbReference>
<evidence type="ECO:0000256" key="1">
    <source>
        <dbReference type="ARBA" id="ARBA00001947"/>
    </source>
</evidence>
<evidence type="ECO:0000256" key="5">
    <source>
        <dbReference type="ARBA" id="ARBA00022722"/>
    </source>
</evidence>
<dbReference type="GO" id="GO:0004534">
    <property type="term" value="F:5'-3' RNA exonuclease activity"/>
    <property type="evidence" value="ECO:0007669"/>
    <property type="project" value="UniProtKB-UniRule"/>
</dbReference>
<dbReference type="Gene3D" id="3.60.15.10">
    <property type="entry name" value="Ribonuclease Z/Hydroxyacylglutathione hydrolase-like"/>
    <property type="match status" value="1"/>
</dbReference>
<gene>
    <name evidence="12" type="primary">rnj</name>
    <name evidence="14" type="ORF">FD46_GL001760</name>
</gene>
<evidence type="ECO:0000259" key="13">
    <source>
        <dbReference type="SMART" id="SM00849"/>
    </source>
</evidence>
<organism evidence="14 15">
    <name type="scientific">Liquorilactobacillus oeni DSM 19972</name>
    <dbReference type="NCBI Taxonomy" id="1423777"/>
    <lineage>
        <taxon>Bacteria</taxon>
        <taxon>Bacillati</taxon>
        <taxon>Bacillota</taxon>
        <taxon>Bacilli</taxon>
        <taxon>Lactobacillales</taxon>
        <taxon>Lactobacillaceae</taxon>
        <taxon>Liquorilactobacillus</taxon>
    </lineage>
</organism>
<dbReference type="InterPro" id="IPR041636">
    <property type="entry name" value="RNase_J_C"/>
</dbReference>
<keyword evidence="10 12" id="KW-0269">Exonuclease</keyword>
<comment type="subcellular location">
    <subcellularLocation>
        <location evidence="2 12">Cytoplasm</location>
    </subcellularLocation>
</comment>
<feature type="domain" description="Metallo-beta-lactamase" evidence="13">
    <location>
        <begin position="16"/>
        <end position="212"/>
    </location>
</feature>
<keyword evidence="9" id="KW-0862">Zinc</keyword>
<dbReference type="GO" id="GO:0008270">
    <property type="term" value="F:zinc ion binding"/>
    <property type="evidence" value="ECO:0007669"/>
    <property type="project" value="InterPro"/>
</dbReference>
<accession>A0A0R1MJE5</accession>
<keyword evidence="8 12" id="KW-0378">Hydrolase</keyword>
<sequence length="567" mass="63229">MNNIKIIAFGGVRENAKNMYAVEVNDEIFILDCGLKYPETGLFGIDTVIPDFSYLRANAQKIVGVFLTHGHADAIGALPYFLSDFKVPVFGTELTIALAKIGIKNDPKTAKFDDFHIINEQTEIDFENATVSFFKTTHSIPDSVGIVVKTDKGSIVYTGDFKFDQTATNDYRTDLARLAEIGRDGVLALLSDSANAENPTENVAEHKIFEFINDNFEYHQGRIIAACVASNIMRVQQVFDAAAKNDRKVVLTGHDAEEIVNTALNMDKLHLPSEDLLVSSDKLSTLTDDQVVILETGRSGEPLKALQKMALKKHRFISLHEGDLVFITTTPSHAMETAVARTRDMIYRSGADVKAISDELNSSGHASRNDLQLMMNLLRPDYVVPIQGEYRLLSANARCAEEIGIPKDHVFLVSKGDVVEYDHDKLLLASTVEVGDTLIDGSGVGDIGNIVLRDRKILSEDGVFIAVVTIDRRKKQIVNQPQITSRGFVYVKASQDLIAESAAIATKVVQKNLDNKEFDWGHLKQDVRDQLNHFLYEHTKRHPVILPVIMEINQHRHFNKRKKKISE</sequence>
<keyword evidence="15" id="KW-1185">Reference proteome</keyword>
<evidence type="ECO:0000256" key="8">
    <source>
        <dbReference type="ARBA" id="ARBA00022801"/>
    </source>
</evidence>
<comment type="cofactor">
    <cofactor evidence="1">
        <name>Zn(2+)</name>
        <dbReference type="ChEBI" id="CHEBI:29105"/>
    </cofactor>
</comment>
<dbReference type="EC" id="3.1.-.-" evidence="12"/>
<dbReference type="SMART" id="SM00849">
    <property type="entry name" value="Lactamase_B"/>
    <property type="match status" value="1"/>
</dbReference>
<reference evidence="14 15" key="1">
    <citation type="journal article" date="2015" name="Genome Announc.">
        <title>Expanding the biotechnology potential of lactobacilli through comparative genomics of 213 strains and associated genera.</title>
        <authorList>
            <person name="Sun Z."/>
            <person name="Harris H.M."/>
            <person name="McCann A."/>
            <person name="Guo C."/>
            <person name="Argimon S."/>
            <person name="Zhang W."/>
            <person name="Yang X."/>
            <person name="Jeffery I.B."/>
            <person name="Cooney J.C."/>
            <person name="Kagawa T.F."/>
            <person name="Liu W."/>
            <person name="Song Y."/>
            <person name="Salvetti E."/>
            <person name="Wrobel A."/>
            <person name="Rasinkangas P."/>
            <person name="Parkhill J."/>
            <person name="Rea M.C."/>
            <person name="O'Sullivan O."/>
            <person name="Ritari J."/>
            <person name="Douillard F.P."/>
            <person name="Paul Ross R."/>
            <person name="Yang R."/>
            <person name="Briner A.E."/>
            <person name="Felis G.E."/>
            <person name="de Vos W.M."/>
            <person name="Barrangou R."/>
            <person name="Klaenhammer T.R."/>
            <person name="Caufield P.W."/>
            <person name="Cui Y."/>
            <person name="Zhang H."/>
            <person name="O'Toole P.W."/>
        </authorList>
    </citation>
    <scope>NUCLEOTIDE SEQUENCE [LARGE SCALE GENOMIC DNA]</scope>
    <source>
        <strain evidence="14 15">DSM 19972</strain>
    </source>
</reference>
<dbReference type="NCBIfam" id="TIGR00649">
    <property type="entry name" value="MG423"/>
    <property type="match status" value="1"/>
</dbReference>
<comment type="similarity">
    <text evidence="12">Belongs to the metallo-beta-lactamase superfamily. RNA-metabolizing metallo-beta-lactamase-like family. Bacterial RNase J subfamily.</text>
</comment>
<evidence type="ECO:0000256" key="4">
    <source>
        <dbReference type="ARBA" id="ARBA00022552"/>
    </source>
</evidence>
<dbReference type="RefSeq" id="WP_057896584.1">
    <property type="nucleotide sequence ID" value="NZ_AZEH01000039.1"/>
</dbReference>
<dbReference type="InterPro" id="IPR004613">
    <property type="entry name" value="RNase_J"/>
</dbReference>
<dbReference type="EMBL" id="AZEH01000039">
    <property type="protein sequence ID" value="KRL04627.1"/>
    <property type="molecule type" value="Genomic_DNA"/>
</dbReference>
<name>A0A0R1MJE5_9LACO</name>
<evidence type="ECO:0000256" key="12">
    <source>
        <dbReference type="HAMAP-Rule" id="MF_01491"/>
    </source>
</evidence>
<dbReference type="PANTHER" id="PTHR43694:SF4">
    <property type="entry name" value="RIBONUCLEASE J 2"/>
    <property type="match status" value="1"/>
</dbReference>
<keyword evidence="4 12" id="KW-0698">rRNA processing</keyword>
<comment type="caution">
    <text evidence="12">Lacks conserved residue(s) required for the propagation of feature annotation.</text>
</comment>
<evidence type="ECO:0000256" key="10">
    <source>
        <dbReference type="ARBA" id="ARBA00022839"/>
    </source>
</evidence>
<comment type="subunit">
    <text evidence="12">Homodimer, may be a subunit of the RNA degradosome.</text>
</comment>
<dbReference type="AlphaFoldDB" id="A0A0R1MJE5"/>
<keyword evidence="3 12" id="KW-0963">Cytoplasm</keyword>
<dbReference type="Pfam" id="PF17770">
    <property type="entry name" value="RNase_J_C"/>
    <property type="match status" value="1"/>
</dbReference>
<keyword evidence="6" id="KW-0479">Metal-binding</keyword>
<keyword evidence="7 12" id="KW-0255">Endonuclease</keyword>
<dbReference type="GO" id="GO:0005737">
    <property type="term" value="C:cytoplasm"/>
    <property type="evidence" value="ECO:0007669"/>
    <property type="project" value="UniProtKB-SubCell"/>
</dbReference>
<dbReference type="Pfam" id="PF07521">
    <property type="entry name" value="RMMBL"/>
    <property type="match status" value="1"/>
</dbReference>
<evidence type="ECO:0000256" key="6">
    <source>
        <dbReference type="ARBA" id="ARBA00022723"/>
    </source>
</evidence>
<evidence type="ECO:0000313" key="14">
    <source>
        <dbReference type="EMBL" id="KRL04627.1"/>
    </source>
</evidence>
<dbReference type="InterPro" id="IPR011108">
    <property type="entry name" value="RMMBL"/>
</dbReference>
<dbReference type="FunFam" id="3.10.20.580:FF:000001">
    <property type="entry name" value="Ribonuclease J"/>
    <property type="match status" value="1"/>
</dbReference>
<dbReference type="PANTHER" id="PTHR43694">
    <property type="entry name" value="RIBONUCLEASE J"/>
    <property type="match status" value="1"/>
</dbReference>
<evidence type="ECO:0000256" key="11">
    <source>
        <dbReference type="ARBA" id="ARBA00022884"/>
    </source>
</evidence>
<evidence type="ECO:0000256" key="3">
    <source>
        <dbReference type="ARBA" id="ARBA00022490"/>
    </source>
</evidence>
<dbReference type="PATRIC" id="fig|1423777.3.peg.1814"/>
<dbReference type="Pfam" id="PF22505">
    <property type="entry name" value="RNase_J_b_CASP"/>
    <property type="match status" value="1"/>
</dbReference>
<dbReference type="InterPro" id="IPR030854">
    <property type="entry name" value="RNase_J_bac"/>
</dbReference>
<dbReference type="Proteomes" id="UP000051686">
    <property type="component" value="Unassembled WGS sequence"/>
</dbReference>
<dbReference type="InterPro" id="IPR036866">
    <property type="entry name" value="RibonucZ/Hydroxyglut_hydro"/>
</dbReference>
<keyword evidence="11 12" id="KW-0694">RNA-binding</keyword>
<dbReference type="InterPro" id="IPR042173">
    <property type="entry name" value="RNase_J_2"/>
</dbReference>
<proteinExistence type="inferred from homology"/>
<dbReference type="CDD" id="cd07714">
    <property type="entry name" value="RNaseJ_MBL-fold"/>
    <property type="match status" value="1"/>
</dbReference>
<dbReference type="InterPro" id="IPR001279">
    <property type="entry name" value="Metallo-B-lactamas"/>
</dbReference>
<comment type="function">
    <text evidence="12">An RNase that has 5'-3' exonuclease and possibly endonuclease activity. Involved in maturation of rRNA and in some organisms also mRNA maturation and/or decay.</text>
</comment>
<dbReference type="Gene3D" id="3.10.20.580">
    <property type="match status" value="1"/>
</dbReference>
<dbReference type="InterPro" id="IPR055132">
    <property type="entry name" value="RNase_J_b_CASP"/>
</dbReference>
<keyword evidence="5 12" id="KW-0540">Nuclease</keyword>
<dbReference type="SUPFAM" id="SSF56281">
    <property type="entry name" value="Metallo-hydrolase/oxidoreductase"/>
    <property type="match status" value="1"/>
</dbReference>
<dbReference type="Gene3D" id="3.40.50.10710">
    <property type="entry name" value="Metallo-hydrolase/oxidoreductase"/>
    <property type="match status" value="1"/>
</dbReference>
<dbReference type="Pfam" id="PF00753">
    <property type="entry name" value="Lactamase_B"/>
    <property type="match status" value="1"/>
</dbReference>
<dbReference type="GO" id="GO:0006364">
    <property type="term" value="P:rRNA processing"/>
    <property type="evidence" value="ECO:0007669"/>
    <property type="project" value="UniProtKB-UniRule"/>
</dbReference>
<dbReference type="STRING" id="1423777.FD46_GL001760"/>
<evidence type="ECO:0000256" key="9">
    <source>
        <dbReference type="ARBA" id="ARBA00022833"/>
    </source>
</evidence>
<dbReference type="HAMAP" id="MF_01491">
    <property type="entry name" value="RNase_J_bact"/>
    <property type="match status" value="1"/>
</dbReference>
<protein>
    <recommendedName>
        <fullName evidence="12">Ribonuclease J</fullName>
        <shortName evidence="12">RNase J</shortName>
        <ecNumber evidence="12">3.1.-.-</ecNumber>
    </recommendedName>
</protein>
<dbReference type="OrthoDB" id="9758375at2"/>
<dbReference type="GO" id="GO:0003723">
    <property type="term" value="F:RNA binding"/>
    <property type="evidence" value="ECO:0007669"/>
    <property type="project" value="UniProtKB-UniRule"/>
</dbReference>
<evidence type="ECO:0000256" key="7">
    <source>
        <dbReference type="ARBA" id="ARBA00022759"/>
    </source>
</evidence>
<evidence type="ECO:0000256" key="2">
    <source>
        <dbReference type="ARBA" id="ARBA00004496"/>
    </source>
</evidence>
<evidence type="ECO:0000313" key="15">
    <source>
        <dbReference type="Proteomes" id="UP000051686"/>
    </source>
</evidence>
<comment type="caution">
    <text evidence="14">The sequence shown here is derived from an EMBL/GenBank/DDBJ whole genome shotgun (WGS) entry which is preliminary data.</text>
</comment>